<organism evidence="2 3">
    <name type="scientific">Streptosporangium brasiliense</name>
    <dbReference type="NCBI Taxonomy" id="47480"/>
    <lineage>
        <taxon>Bacteria</taxon>
        <taxon>Bacillati</taxon>
        <taxon>Actinomycetota</taxon>
        <taxon>Actinomycetes</taxon>
        <taxon>Streptosporangiales</taxon>
        <taxon>Streptosporangiaceae</taxon>
        <taxon>Streptosporangium</taxon>
    </lineage>
</organism>
<sequence>MRKRTGRQPRFAAVPNETIDDAAHLDLTALGLLTVLLRHRDGWEITLSDIGKRYGYGEDAMAAAMGLLQVAQYVVKVRVMSTEGNRWSTEVVVYDTPASDEEIADLLTAIAREAGVRQVQFIEPTQAATNRAAKRQAKLDGTPSPTRGIPGLGGDLRKHRETAGRPDSGVSRDSGNPRVSKKTVSKKTKNTSPPAPPTEQSPRQSQAPLHNEEGEEARAEDTLSDGAGTWVEALPWRRQPGRQQRDRLAVLVAAAWAAGWSPEALRQELVTELEGVRSLYAVWSTRLEQLPAPVIRLMPRTSPEAAPSCPIHPGAGRRAGGECAACWSDRLDSGRLDGAKRVDVLA</sequence>
<gene>
    <name evidence="2" type="ORF">J2S55_009821</name>
</gene>
<accession>A0ABT9RMG6</accession>
<reference evidence="2 3" key="1">
    <citation type="submission" date="2023-07" db="EMBL/GenBank/DDBJ databases">
        <title>Sequencing the genomes of 1000 actinobacteria strains.</title>
        <authorList>
            <person name="Klenk H.-P."/>
        </authorList>
    </citation>
    <scope>NUCLEOTIDE SEQUENCE [LARGE SCALE GENOMIC DNA]</scope>
    <source>
        <strain evidence="2 3">DSM 44109</strain>
    </source>
</reference>
<proteinExistence type="predicted"/>
<name>A0ABT9RMG6_9ACTN</name>
<dbReference type="RefSeq" id="WP_306876440.1">
    <property type="nucleotide sequence ID" value="NZ_JAUSRB010000005.1"/>
</dbReference>
<feature type="region of interest" description="Disordered" evidence="1">
    <location>
        <begin position="127"/>
        <end position="227"/>
    </location>
</feature>
<feature type="compositionally biased region" description="Basic and acidic residues" evidence="1">
    <location>
        <begin position="155"/>
        <end position="164"/>
    </location>
</feature>
<dbReference type="EMBL" id="JAUSRB010000005">
    <property type="protein sequence ID" value="MDP9870483.1"/>
    <property type="molecule type" value="Genomic_DNA"/>
</dbReference>
<evidence type="ECO:0000256" key="1">
    <source>
        <dbReference type="SAM" id="MobiDB-lite"/>
    </source>
</evidence>
<feature type="compositionally biased region" description="Basic and acidic residues" evidence="1">
    <location>
        <begin position="210"/>
        <end position="221"/>
    </location>
</feature>
<feature type="compositionally biased region" description="Basic residues" evidence="1">
    <location>
        <begin position="179"/>
        <end position="189"/>
    </location>
</feature>
<evidence type="ECO:0000313" key="3">
    <source>
        <dbReference type="Proteomes" id="UP001230426"/>
    </source>
</evidence>
<keyword evidence="3" id="KW-1185">Reference proteome</keyword>
<protein>
    <submittedName>
        <fullName evidence="2">Uncharacterized protein</fullName>
    </submittedName>
</protein>
<evidence type="ECO:0000313" key="2">
    <source>
        <dbReference type="EMBL" id="MDP9870483.1"/>
    </source>
</evidence>
<comment type="caution">
    <text evidence="2">The sequence shown here is derived from an EMBL/GenBank/DDBJ whole genome shotgun (WGS) entry which is preliminary data.</text>
</comment>
<dbReference type="Proteomes" id="UP001230426">
    <property type="component" value="Unassembled WGS sequence"/>
</dbReference>